<dbReference type="OrthoDB" id="10650614at2759"/>
<dbReference type="Proteomes" id="UP000479710">
    <property type="component" value="Unassembled WGS sequence"/>
</dbReference>
<reference evidence="2 3" key="1">
    <citation type="submission" date="2019-11" db="EMBL/GenBank/DDBJ databases">
        <title>Whole genome sequence of Oryza granulata.</title>
        <authorList>
            <person name="Li W."/>
        </authorList>
    </citation>
    <scope>NUCLEOTIDE SEQUENCE [LARGE SCALE GENOMIC DNA]</scope>
    <source>
        <strain evidence="3">cv. Menghai</strain>
        <tissue evidence="2">Leaf</tissue>
    </source>
</reference>
<keyword evidence="3" id="KW-1185">Reference proteome</keyword>
<evidence type="ECO:0000313" key="3">
    <source>
        <dbReference type="Proteomes" id="UP000479710"/>
    </source>
</evidence>
<name>A0A6G1F8D5_9ORYZ</name>
<comment type="caution">
    <text evidence="2">The sequence shown here is derived from an EMBL/GenBank/DDBJ whole genome shotgun (WGS) entry which is preliminary data.</text>
</comment>
<dbReference type="EMBL" id="SPHZ02000001">
    <property type="protein sequence ID" value="KAF0933187.1"/>
    <property type="molecule type" value="Genomic_DNA"/>
</dbReference>
<dbReference type="AlphaFoldDB" id="A0A6G1F8D5"/>
<accession>A0A6G1F8D5</accession>
<feature type="region of interest" description="Disordered" evidence="1">
    <location>
        <begin position="1"/>
        <end position="89"/>
    </location>
</feature>
<organism evidence="2 3">
    <name type="scientific">Oryza meyeriana var. granulata</name>
    <dbReference type="NCBI Taxonomy" id="110450"/>
    <lineage>
        <taxon>Eukaryota</taxon>
        <taxon>Viridiplantae</taxon>
        <taxon>Streptophyta</taxon>
        <taxon>Embryophyta</taxon>
        <taxon>Tracheophyta</taxon>
        <taxon>Spermatophyta</taxon>
        <taxon>Magnoliopsida</taxon>
        <taxon>Liliopsida</taxon>
        <taxon>Poales</taxon>
        <taxon>Poaceae</taxon>
        <taxon>BOP clade</taxon>
        <taxon>Oryzoideae</taxon>
        <taxon>Oryzeae</taxon>
        <taxon>Oryzinae</taxon>
        <taxon>Oryza</taxon>
        <taxon>Oryza meyeriana</taxon>
    </lineage>
</organism>
<feature type="compositionally biased region" description="Basic and acidic residues" evidence="1">
    <location>
        <begin position="10"/>
        <end position="36"/>
    </location>
</feature>
<gene>
    <name evidence="2" type="ORF">E2562_016135</name>
</gene>
<protein>
    <submittedName>
        <fullName evidence="2">Uncharacterized protein</fullName>
    </submittedName>
</protein>
<evidence type="ECO:0000313" key="2">
    <source>
        <dbReference type="EMBL" id="KAF0933187.1"/>
    </source>
</evidence>
<sequence>MAVSGTGARAGEKCRRVEDDHQDREDREQRHLGEKRGVKHRRVGRDHQDREQRGRRVERGHLYREQRGYEEAAVKPGEKSNDADGEPITISNVERSFEFEGRLVGRRLVDADYQLADKKSTHKEHKKRQKRRHRDVAILLLIDT</sequence>
<evidence type="ECO:0000256" key="1">
    <source>
        <dbReference type="SAM" id="MobiDB-lite"/>
    </source>
</evidence>
<proteinExistence type="predicted"/>
<feature type="compositionally biased region" description="Basic and acidic residues" evidence="1">
    <location>
        <begin position="45"/>
        <end position="82"/>
    </location>
</feature>